<dbReference type="AlphaFoldDB" id="P97815"/>
<dbReference type="EMBL" id="U88401">
    <property type="protein sequence ID" value="AAB48499.1"/>
    <property type="molecule type" value="mRNA"/>
</dbReference>
<protein>
    <submittedName>
        <fullName evidence="2">Tumor metastasis associated gene product</fullName>
    </submittedName>
</protein>
<name>P97815_MOUSE</name>
<dbReference type="AGR" id="MGI:1860766"/>
<proteinExistence type="evidence at transcript level"/>
<sequence>MERESRPRVPTAARVSRDTRVGRRDRNSTFKVGFFFLRQGRLPEGCARLEGEASGRRVASACYSAPLRPSRVLHAPHQPDSYADGGTARKVPPVDGSLRPAYRGNDQAASAGFKTPASDSLETLPGLGLPNLLRVGGSGL</sequence>
<gene>
    <name evidence="3" type="primary">Mtag2</name>
    <name evidence="2" type="synonym">MAG</name>
    <name evidence="3" type="synonym">Mata2</name>
</gene>
<evidence type="ECO:0000313" key="3">
    <source>
        <dbReference type="MGI" id="MGI:1860766"/>
    </source>
</evidence>
<organism evidence="2">
    <name type="scientific">Mus musculus</name>
    <name type="common">Mouse</name>
    <dbReference type="NCBI Taxonomy" id="10090"/>
    <lineage>
        <taxon>Eukaryota</taxon>
        <taxon>Metazoa</taxon>
        <taxon>Chordata</taxon>
        <taxon>Craniata</taxon>
        <taxon>Vertebrata</taxon>
        <taxon>Euteleostomi</taxon>
        <taxon>Mammalia</taxon>
        <taxon>Eutheria</taxon>
        <taxon>Euarchontoglires</taxon>
        <taxon>Glires</taxon>
        <taxon>Rodentia</taxon>
        <taxon>Myomorpha</taxon>
        <taxon>Muroidea</taxon>
        <taxon>Muridae</taxon>
        <taxon>Murinae</taxon>
        <taxon>Mus</taxon>
        <taxon>Mus</taxon>
    </lineage>
</organism>
<evidence type="ECO:0000313" key="2">
    <source>
        <dbReference type="EMBL" id="AAB48499.1"/>
    </source>
</evidence>
<feature type="region of interest" description="Disordered" evidence="1">
    <location>
        <begin position="1"/>
        <end position="23"/>
    </location>
</feature>
<feature type="region of interest" description="Disordered" evidence="1">
    <location>
        <begin position="72"/>
        <end position="119"/>
    </location>
</feature>
<evidence type="ECO:0000256" key="1">
    <source>
        <dbReference type="SAM" id="MobiDB-lite"/>
    </source>
</evidence>
<dbReference type="MGI" id="MGI:1860766">
    <property type="gene designation" value="Mtag2"/>
</dbReference>
<accession>P97815</accession>
<reference evidence="2" key="1">
    <citation type="submission" date="1997-02" db="EMBL/GenBank/DDBJ databases">
        <title>The mutation of a tumor metastasis associated gene-MAG, related to the metastatic transformation of benign fibroma to fibrosarcoma.</title>
        <authorList>
            <person name="Deng E.F."/>
            <person name="Bahtia P."/>
            <person name="Mowat M."/>
            <person name="Wright J.A."/>
            <person name="Greenberg A.H."/>
        </authorList>
    </citation>
    <scope>NUCLEOTIDE SEQUENCE</scope>
    <source>
        <strain evidence="2">C3H</strain>
        <tissue evidence="2">Fibroma</tissue>
    </source>
</reference>